<dbReference type="InterPro" id="IPR001129">
    <property type="entry name" value="Membr-assoc_MAPEG"/>
</dbReference>
<proteinExistence type="predicted"/>
<dbReference type="AlphaFoldDB" id="A0A9N9P522"/>
<dbReference type="PANTHER" id="PTHR35371:SF1">
    <property type="entry name" value="BLR7753 PROTEIN"/>
    <property type="match status" value="1"/>
</dbReference>
<evidence type="ECO:0000313" key="7">
    <source>
        <dbReference type="Proteomes" id="UP000789759"/>
    </source>
</evidence>
<sequence length="181" mass="20579">MQELLIVDDFLLPYLQNYFKIKDIPFFMIGVVFAWTYVITAFLSVMAQSVGIRNGYHNRDPRPYRPMLRGALARTVAAHQVALENAPAFFAAVIIASANKVPLRYRTSFSIMYGVLRIIHTPLYVLDFDIARAIVHIMALSCTTWLFAFALLPGFEQNYSSLIDVVSILRSVSDDSTWTFD</sequence>
<accession>A0A9N9P522</accession>
<evidence type="ECO:0000256" key="3">
    <source>
        <dbReference type="ARBA" id="ARBA00022989"/>
    </source>
</evidence>
<dbReference type="Gene3D" id="1.20.120.550">
    <property type="entry name" value="Membrane associated eicosanoid/glutathione metabolism-like domain"/>
    <property type="match status" value="1"/>
</dbReference>
<dbReference type="InterPro" id="IPR023352">
    <property type="entry name" value="MAPEG-like_dom_sf"/>
</dbReference>
<dbReference type="GO" id="GO:0016020">
    <property type="term" value="C:membrane"/>
    <property type="evidence" value="ECO:0007669"/>
    <property type="project" value="UniProtKB-SubCell"/>
</dbReference>
<keyword evidence="7" id="KW-1185">Reference proteome</keyword>
<keyword evidence="2 5" id="KW-0812">Transmembrane</keyword>
<evidence type="ECO:0000256" key="4">
    <source>
        <dbReference type="ARBA" id="ARBA00023136"/>
    </source>
</evidence>
<evidence type="ECO:0000313" key="6">
    <source>
        <dbReference type="EMBL" id="CAG8788222.1"/>
    </source>
</evidence>
<name>A0A9N9P522_9GLOM</name>
<feature type="transmembrane region" description="Helical" evidence="5">
    <location>
        <begin position="133"/>
        <end position="152"/>
    </location>
</feature>
<organism evidence="6 7">
    <name type="scientific">Cetraspora pellucida</name>
    <dbReference type="NCBI Taxonomy" id="1433469"/>
    <lineage>
        <taxon>Eukaryota</taxon>
        <taxon>Fungi</taxon>
        <taxon>Fungi incertae sedis</taxon>
        <taxon>Mucoromycota</taxon>
        <taxon>Glomeromycotina</taxon>
        <taxon>Glomeromycetes</taxon>
        <taxon>Diversisporales</taxon>
        <taxon>Gigasporaceae</taxon>
        <taxon>Cetraspora</taxon>
    </lineage>
</organism>
<comment type="subcellular location">
    <subcellularLocation>
        <location evidence="1">Membrane</location>
    </subcellularLocation>
</comment>
<keyword evidence="4 5" id="KW-0472">Membrane</keyword>
<dbReference type="Proteomes" id="UP000789759">
    <property type="component" value="Unassembled WGS sequence"/>
</dbReference>
<dbReference type="Pfam" id="PF01124">
    <property type="entry name" value="MAPEG"/>
    <property type="match status" value="1"/>
</dbReference>
<reference evidence="6" key="1">
    <citation type="submission" date="2021-06" db="EMBL/GenBank/DDBJ databases">
        <authorList>
            <person name="Kallberg Y."/>
            <person name="Tangrot J."/>
            <person name="Rosling A."/>
        </authorList>
    </citation>
    <scope>NUCLEOTIDE SEQUENCE</scope>
    <source>
        <strain evidence="6">FL966</strain>
    </source>
</reference>
<evidence type="ECO:0000256" key="1">
    <source>
        <dbReference type="ARBA" id="ARBA00004370"/>
    </source>
</evidence>
<evidence type="ECO:0000256" key="5">
    <source>
        <dbReference type="SAM" id="Phobius"/>
    </source>
</evidence>
<dbReference type="EMBL" id="CAJVQA010026155">
    <property type="protein sequence ID" value="CAG8788222.1"/>
    <property type="molecule type" value="Genomic_DNA"/>
</dbReference>
<comment type="caution">
    <text evidence="6">The sequence shown here is derived from an EMBL/GenBank/DDBJ whole genome shotgun (WGS) entry which is preliminary data.</text>
</comment>
<feature type="transmembrane region" description="Helical" evidence="5">
    <location>
        <begin position="24"/>
        <end position="50"/>
    </location>
</feature>
<keyword evidence="3 5" id="KW-1133">Transmembrane helix</keyword>
<evidence type="ECO:0000256" key="2">
    <source>
        <dbReference type="ARBA" id="ARBA00022692"/>
    </source>
</evidence>
<dbReference type="PANTHER" id="PTHR35371">
    <property type="entry name" value="INNER MEMBRANE PROTEIN"/>
    <property type="match status" value="1"/>
</dbReference>
<gene>
    <name evidence="6" type="ORF">CPELLU_LOCUS16835</name>
</gene>
<dbReference type="OrthoDB" id="2421200at2759"/>
<dbReference type="SUPFAM" id="SSF161084">
    <property type="entry name" value="MAPEG domain-like"/>
    <property type="match status" value="1"/>
</dbReference>
<protein>
    <submittedName>
        <fullName evidence="6">12479_t:CDS:1</fullName>
    </submittedName>
</protein>